<keyword evidence="4" id="KW-1185">Reference proteome</keyword>
<dbReference type="InterPro" id="IPR037066">
    <property type="entry name" value="Plug_dom_sf"/>
</dbReference>
<dbReference type="InterPro" id="IPR008969">
    <property type="entry name" value="CarboxyPept-like_regulatory"/>
</dbReference>
<dbReference type="InterPro" id="IPR041700">
    <property type="entry name" value="OMP_b-brl_3"/>
</dbReference>
<dbReference type="Pfam" id="PF14905">
    <property type="entry name" value="OMP_b-brl_3"/>
    <property type="match status" value="1"/>
</dbReference>
<dbReference type="EMBL" id="JADYTN010000004">
    <property type="protein sequence ID" value="MCF2562981.1"/>
    <property type="molecule type" value="Genomic_DNA"/>
</dbReference>
<protein>
    <submittedName>
        <fullName evidence="3">Outer membrane beta-barrel protein</fullName>
    </submittedName>
</protein>
<feature type="chain" id="PRO_5045051112" evidence="1">
    <location>
        <begin position="20"/>
        <end position="795"/>
    </location>
</feature>
<feature type="domain" description="Outer membrane protein beta-barrel" evidence="2">
    <location>
        <begin position="383"/>
        <end position="771"/>
    </location>
</feature>
<dbReference type="Gene3D" id="2.170.130.10">
    <property type="entry name" value="TonB-dependent receptor, plug domain"/>
    <property type="match status" value="1"/>
</dbReference>
<evidence type="ECO:0000256" key="1">
    <source>
        <dbReference type="SAM" id="SignalP"/>
    </source>
</evidence>
<feature type="signal peptide" evidence="1">
    <location>
        <begin position="1"/>
        <end position="19"/>
    </location>
</feature>
<reference evidence="3 4" key="1">
    <citation type="submission" date="2020-12" db="EMBL/GenBank/DDBJ databases">
        <title>Whole genome sequences of gut porcine anaerobes.</title>
        <authorList>
            <person name="Kubasova T."/>
            <person name="Jahodarova E."/>
            <person name="Rychlik I."/>
        </authorList>
    </citation>
    <scope>NUCLEOTIDE SEQUENCE [LARGE SCALE GENOMIC DNA]</scope>
    <source>
        <strain evidence="3 4">An925</strain>
    </source>
</reference>
<name>A0ABS9CDA0_9BACT</name>
<gene>
    <name evidence="3" type="ORF">I6E12_02475</name>
</gene>
<evidence type="ECO:0000313" key="4">
    <source>
        <dbReference type="Proteomes" id="UP001200470"/>
    </source>
</evidence>
<organism evidence="3 4">
    <name type="scientific">Xylanibacter brevis</name>
    <dbReference type="NCBI Taxonomy" id="83231"/>
    <lineage>
        <taxon>Bacteria</taxon>
        <taxon>Pseudomonadati</taxon>
        <taxon>Bacteroidota</taxon>
        <taxon>Bacteroidia</taxon>
        <taxon>Bacteroidales</taxon>
        <taxon>Prevotellaceae</taxon>
        <taxon>Xylanibacter</taxon>
    </lineage>
</organism>
<sequence length="795" mass="90184">MKRIAFTVWLTVVSMMVMATHLPDVEGTVVDEQGQPLEFVNVVLLSEGDSAFVQGATTDATGHFLIKTPENHGVLKVTSVGYKTTFANTHTFGGRVVLKDDAKMLQEVTVKGSLPKTKLMGNSMVTAIQGTVLEKSGSAKEMLSKVPGMTLKGDALEVLGKGTPIYYINGRKMQNADELTRLRSEEIKEVEVITNPGAQYDATVTAVVRIKTIRRQGNGFGFDLTANSQNDLRYGYWDGSSTLNMRYRYKAFELFGMMNGWKHDQMNDSAPHQWSYYRSGDQLTGIDQNTRLLNHWTGKGLGWNVGFNLQLAENHTVGMRIEQHKNYDSGYDAWQKTYMTKMIVGKPDSKEETNNVTEEQLHEHYPYNWEGNAFYNGKVGKLNIDLNIDFLTNKKEENGDIQESVNLENNTMTSDSKTTNQMFADKLVLGYPVWKGMLQVGSEMSRVTRRSFYQITMDGVPTTDSKVKENSIAAFVEYACQIPKVGSVSAGLRYEHVGFDYKDRINNDNSLERYTNDLFPSFSWANQWGAVQTSLSYSMKTQRPNYWMLNEAVIYINPYSLQTGDPKLKNAKTHSIGANARWKWLNLMANYERTDDALTQWSYIYNDKGVILVKNRNLDVPVRSVSVFLTASPTWGCYSPSWTVGMQKFDMKQTLADPREASGVRTVHYNRPLFVANLNNVFRLPHKWQLESYLYFQRKGDYMNFRLTNNICNLGFVVQKCWLKNDALCLRVTVDDVLQRTRQKVNMDCGYYTLNQNSAQSNHRLNISLRYSFNASGSKYKGTGAGKEAAGRMAQ</sequence>
<keyword evidence="1" id="KW-0732">Signal</keyword>
<evidence type="ECO:0000259" key="2">
    <source>
        <dbReference type="Pfam" id="PF14905"/>
    </source>
</evidence>
<accession>A0ABS9CDA0</accession>
<dbReference type="Pfam" id="PF13715">
    <property type="entry name" value="CarbopepD_reg_2"/>
    <property type="match status" value="1"/>
</dbReference>
<dbReference type="SUPFAM" id="SSF49464">
    <property type="entry name" value="Carboxypeptidase regulatory domain-like"/>
    <property type="match status" value="1"/>
</dbReference>
<dbReference type="SUPFAM" id="SSF56935">
    <property type="entry name" value="Porins"/>
    <property type="match status" value="1"/>
</dbReference>
<comment type="caution">
    <text evidence="3">The sequence shown here is derived from an EMBL/GenBank/DDBJ whole genome shotgun (WGS) entry which is preliminary data.</text>
</comment>
<dbReference type="Proteomes" id="UP001200470">
    <property type="component" value="Unassembled WGS sequence"/>
</dbReference>
<proteinExistence type="predicted"/>
<dbReference type="RefSeq" id="WP_301637467.1">
    <property type="nucleotide sequence ID" value="NZ_JADYTN010000004.1"/>
</dbReference>
<evidence type="ECO:0000313" key="3">
    <source>
        <dbReference type="EMBL" id="MCF2562981.1"/>
    </source>
</evidence>